<keyword evidence="3" id="KW-1185">Reference proteome</keyword>
<evidence type="ECO:0000313" key="3">
    <source>
        <dbReference type="Proteomes" id="UP000217790"/>
    </source>
</evidence>
<evidence type="ECO:0000313" key="2">
    <source>
        <dbReference type="EMBL" id="PBK97293.1"/>
    </source>
</evidence>
<evidence type="ECO:0000256" key="1">
    <source>
        <dbReference type="SAM" id="SignalP"/>
    </source>
</evidence>
<sequence>MARAMAVLRINVGCKVLLSASLAQSCEYVGAWFGDFRYFGRGTDVEQLLKTLTLPSSPH</sequence>
<accession>A0A2H3E9M6</accession>
<dbReference type="Proteomes" id="UP000217790">
    <property type="component" value="Unassembled WGS sequence"/>
</dbReference>
<feature type="signal peptide" evidence="1">
    <location>
        <begin position="1"/>
        <end position="23"/>
    </location>
</feature>
<reference evidence="3" key="1">
    <citation type="journal article" date="2017" name="Nat. Ecol. Evol.">
        <title>Genome expansion and lineage-specific genetic innovations in the forest pathogenic fungi Armillaria.</title>
        <authorList>
            <person name="Sipos G."/>
            <person name="Prasanna A.N."/>
            <person name="Walter M.C."/>
            <person name="O'Connor E."/>
            <person name="Balint B."/>
            <person name="Krizsan K."/>
            <person name="Kiss B."/>
            <person name="Hess J."/>
            <person name="Varga T."/>
            <person name="Slot J."/>
            <person name="Riley R."/>
            <person name="Boka B."/>
            <person name="Rigling D."/>
            <person name="Barry K."/>
            <person name="Lee J."/>
            <person name="Mihaltcheva S."/>
            <person name="LaButti K."/>
            <person name="Lipzen A."/>
            <person name="Waldron R."/>
            <person name="Moloney N.M."/>
            <person name="Sperisen C."/>
            <person name="Kredics L."/>
            <person name="Vagvoelgyi C."/>
            <person name="Patrignani A."/>
            <person name="Fitzpatrick D."/>
            <person name="Nagy I."/>
            <person name="Doyle S."/>
            <person name="Anderson J.B."/>
            <person name="Grigoriev I.V."/>
            <person name="Gueldener U."/>
            <person name="Muensterkoetter M."/>
            <person name="Nagy L.G."/>
        </authorList>
    </citation>
    <scope>NUCLEOTIDE SEQUENCE [LARGE SCALE GENOMIC DNA]</scope>
    <source>
        <strain evidence="3">Ar21-2</strain>
    </source>
</reference>
<gene>
    <name evidence="2" type="ORF">ARMGADRAFT_1009335</name>
</gene>
<name>A0A2H3E9M6_ARMGA</name>
<proteinExistence type="predicted"/>
<feature type="chain" id="PRO_5013884139" evidence="1">
    <location>
        <begin position="24"/>
        <end position="59"/>
    </location>
</feature>
<dbReference type="EMBL" id="KZ293649">
    <property type="protein sequence ID" value="PBK97293.1"/>
    <property type="molecule type" value="Genomic_DNA"/>
</dbReference>
<protein>
    <submittedName>
        <fullName evidence="2">Uncharacterized protein</fullName>
    </submittedName>
</protein>
<organism evidence="2 3">
    <name type="scientific">Armillaria gallica</name>
    <name type="common">Bulbous honey fungus</name>
    <name type="synonym">Armillaria bulbosa</name>
    <dbReference type="NCBI Taxonomy" id="47427"/>
    <lineage>
        <taxon>Eukaryota</taxon>
        <taxon>Fungi</taxon>
        <taxon>Dikarya</taxon>
        <taxon>Basidiomycota</taxon>
        <taxon>Agaricomycotina</taxon>
        <taxon>Agaricomycetes</taxon>
        <taxon>Agaricomycetidae</taxon>
        <taxon>Agaricales</taxon>
        <taxon>Marasmiineae</taxon>
        <taxon>Physalacriaceae</taxon>
        <taxon>Armillaria</taxon>
    </lineage>
</organism>
<dbReference type="AlphaFoldDB" id="A0A2H3E9M6"/>
<dbReference type="PROSITE" id="PS51257">
    <property type="entry name" value="PROKAR_LIPOPROTEIN"/>
    <property type="match status" value="1"/>
</dbReference>
<keyword evidence="1" id="KW-0732">Signal</keyword>
<dbReference type="InParanoid" id="A0A2H3E9M6"/>